<evidence type="ECO:0000256" key="1">
    <source>
        <dbReference type="ARBA" id="ARBA00004141"/>
    </source>
</evidence>
<feature type="transmembrane region" description="Helical" evidence="5">
    <location>
        <begin position="218"/>
        <end position="238"/>
    </location>
</feature>
<name>A0A7C4U7E2_UNCW3</name>
<dbReference type="GO" id="GO:0015108">
    <property type="term" value="F:chloride transmembrane transporter activity"/>
    <property type="evidence" value="ECO:0007669"/>
    <property type="project" value="InterPro"/>
</dbReference>
<evidence type="ECO:0000256" key="4">
    <source>
        <dbReference type="ARBA" id="ARBA00023136"/>
    </source>
</evidence>
<feature type="transmembrane region" description="Helical" evidence="5">
    <location>
        <begin position="375"/>
        <end position="396"/>
    </location>
</feature>
<dbReference type="GO" id="GO:0016020">
    <property type="term" value="C:membrane"/>
    <property type="evidence" value="ECO:0007669"/>
    <property type="project" value="UniProtKB-SubCell"/>
</dbReference>
<feature type="transmembrane region" description="Helical" evidence="5">
    <location>
        <begin position="258"/>
        <end position="282"/>
    </location>
</feature>
<dbReference type="Gene3D" id="1.10.3080.10">
    <property type="entry name" value="Clc chloride channel"/>
    <property type="match status" value="1"/>
</dbReference>
<feature type="transmembrane region" description="Helical" evidence="5">
    <location>
        <begin position="318"/>
        <end position="337"/>
    </location>
</feature>
<feature type="transmembrane region" description="Helical" evidence="5">
    <location>
        <begin position="344"/>
        <end position="363"/>
    </location>
</feature>
<dbReference type="EMBL" id="DTHG01000024">
    <property type="protein sequence ID" value="HGW91299.1"/>
    <property type="molecule type" value="Genomic_DNA"/>
</dbReference>
<reference evidence="6" key="1">
    <citation type="journal article" date="2020" name="mSystems">
        <title>Genome- and Community-Level Interaction Insights into Carbon Utilization and Element Cycling Functions of Hydrothermarchaeota in Hydrothermal Sediment.</title>
        <authorList>
            <person name="Zhou Z."/>
            <person name="Liu Y."/>
            <person name="Xu W."/>
            <person name="Pan J."/>
            <person name="Luo Z.H."/>
            <person name="Li M."/>
        </authorList>
    </citation>
    <scope>NUCLEOTIDE SEQUENCE [LARGE SCALE GENOMIC DNA]</scope>
    <source>
        <strain evidence="6">SpSt-780</strain>
    </source>
</reference>
<accession>A0A7C4U7E2</accession>
<dbReference type="AlphaFoldDB" id="A0A7C4U7E2"/>
<dbReference type="PANTHER" id="PTHR43427:SF12">
    <property type="entry name" value="CHLORIDE TRANSPORTER"/>
    <property type="match status" value="1"/>
</dbReference>
<evidence type="ECO:0000256" key="5">
    <source>
        <dbReference type="SAM" id="Phobius"/>
    </source>
</evidence>
<keyword evidence="2 5" id="KW-0812">Transmembrane</keyword>
<feature type="transmembrane region" description="Helical" evidence="5">
    <location>
        <begin position="182"/>
        <end position="206"/>
    </location>
</feature>
<comment type="caution">
    <text evidence="6">The sequence shown here is derived from an EMBL/GenBank/DDBJ whole genome shotgun (WGS) entry which is preliminary data.</text>
</comment>
<protein>
    <submittedName>
        <fullName evidence="6">Voltage-gated chloride channel</fullName>
    </submittedName>
</protein>
<dbReference type="PRINTS" id="PR00762">
    <property type="entry name" value="CLCHANNEL"/>
</dbReference>
<feature type="transmembrane region" description="Helical" evidence="5">
    <location>
        <begin position="52"/>
        <end position="72"/>
    </location>
</feature>
<dbReference type="InterPro" id="IPR001807">
    <property type="entry name" value="ClC"/>
</dbReference>
<feature type="transmembrane region" description="Helical" evidence="5">
    <location>
        <begin position="294"/>
        <end position="312"/>
    </location>
</feature>
<evidence type="ECO:0000256" key="2">
    <source>
        <dbReference type="ARBA" id="ARBA00022692"/>
    </source>
</evidence>
<dbReference type="Pfam" id="PF00654">
    <property type="entry name" value="Voltage_CLC"/>
    <property type="match status" value="1"/>
</dbReference>
<feature type="transmembrane region" description="Helical" evidence="5">
    <location>
        <begin position="146"/>
        <end position="170"/>
    </location>
</feature>
<evidence type="ECO:0000256" key="3">
    <source>
        <dbReference type="ARBA" id="ARBA00022989"/>
    </source>
</evidence>
<feature type="transmembrane region" description="Helical" evidence="5">
    <location>
        <begin position="15"/>
        <end position="40"/>
    </location>
</feature>
<keyword evidence="4 5" id="KW-0472">Membrane</keyword>
<dbReference type="SUPFAM" id="SSF81340">
    <property type="entry name" value="Clc chloride channel"/>
    <property type="match status" value="1"/>
</dbReference>
<keyword evidence="3 5" id="KW-1133">Transmembrane helix</keyword>
<dbReference type="InterPro" id="IPR014743">
    <property type="entry name" value="Cl-channel_core"/>
</dbReference>
<sequence>MKKVLREETVLFISILKWVILATFIGIIVGLSTALFLKILNLSIRITTSCPYYYLILPFALFINSLFLNKIFATHNVCSTDKVIEVIHKRESISIISVLKSFFLPILTIASGGSAGKEAPCADVGAGLGSVIARALKLTDEDQTKLVICGISAGFASVFGTPIAGAIFGVEVLYVGSILYEVLLPSFIAGIISYHVTSFLGITYFYHPIKFIPVFSGLFLIKVILGGIFFGICSRLLIEIMRLLKKFDEGLYLWKPWKALIGGFILIILTIIFSDQYLGLGIETIQNVLEGGEVIWYAFILKIIFTSITLNFGGSGGIVTPIFFIGATSGVLYAKLLGLDSSTFSAIGLVALLAGAANTPIAASIMGVELFGASIAPYASIACVISFIMTGHRSVYPSQILAIRKSTSIEAEIGHKIESVTPIVKPRRKSLTYIGLKIAEKVRKMVNKEK</sequence>
<dbReference type="InterPro" id="IPR050368">
    <property type="entry name" value="ClC-type_chloride_channel"/>
</dbReference>
<gene>
    <name evidence="6" type="ORF">ENV67_02005</name>
</gene>
<evidence type="ECO:0000313" key="6">
    <source>
        <dbReference type="EMBL" id="HGW91299.1"/>
    </source>
</evidence>
<comment type="subcellular location">
    <subcellularLocation>
        <location evidence="1">Membrane</location>
        <topology evidence="1">Multi-pass membrane protein</topology>
    </subcellularLocation>
</comment>
<proteinExistence type="predicted"/>
<organism evidence="6">
    <name type="scientific">candidate division WOR-3 bacterium</name>
    <dbReference type="NCBI Taxonomy" id="2052148"/>
    <lineage>
        <taxon>Bacteria</taxon>
        <taxon>Bacteria division WOR-3</taxon>
    </lineage>
</organism>
<dbReference type="PANTHER" id="PTHR43427">
    <property type="entry name" value="CHLORIDE CHANNEL PROTEIN CLC-E"/>
    <property type="match status" value="1"/>
</dbReference>